<sequence length="118" mass="12297">MPCYALLCLALGITPGLAATHRLEEARCYASLVKSRSSSPLAVCMPGQSSMAAAVHPSCIYPAGSGTSPPGPVAYYYSMPLFRSVLLRDSIAPCYAALHCAALALSHVSAINLKPSIE</sequence>
<gene>
    <name evidence="2" type="ORF">LX32DRAFT_135949</name>
</gene>
<accession>A0AAD9LVF5</accession>
<keyword evidence="1" id="KW-0732">Signal</keyword>
<feature type="chain" id="PRO_5042249048" description="Secreted protein" evidence="1">
    <location>
        <begin position="19"/>
        <end position="118"/>
    </location>
</feature>
<reference evidence="2" key="1">
    <citation type="submission" date="2021-06" db="EMBL/GenBank/DDBJ databases">
        <title>Comparative genomics, transcriptomics and evolutionary studies reveal genomic signatures of adaptation to plant cell wall in hemibiotrophic fungi.</title>
        <authorList>
            <consortium name="DOE Joint Genome Institute"/>
            <person name="Baroncelli R."/>
            <person name="Diaz J.F."/>
            <person name="Benocci T."/>
            <person name="Peng M."/>
            <person name="Battaglia E."/>
            <person name="Haridas S."/>
            <person name="Andreopoulos W."/>
            <person name="Labutti K."/>
            <person name="Pangilinan J."/>
            <person name="Floch G.L."/>
            <person name="Makela M.R."/>
            <person name="Henrissat B."/>
            <person name="Grigoriev I.V."/>
            <person name="Crouch J.A."/>
            <person name="De Vries R.P."/>
            <person name="Sukno S.A."/>
            <person name="Thon M.R."/>
        </authorList>
    </citation>
    <scope>NUCLEOTIDE SEQUENCE</scope>
    <source>
        <strain evidence="2">MAFF235873</strain>
    </source>
</reference>
<keyword evidence="3" id="KW-1185">Reference proteome</keyword>
<evidence type="ECO:0000313" key="2">
    <source>
        <dbReference type="EMBL" id="KAK2023561.1"/>
    </source>
</evidence>
<comment type="caution">
    <text evidence="2">The sequence shown here is derived from an EMBL/GenBank/DDBJ whole genome shotgun (WGS) entry which is preliminary data.</text>
</comment>
<evidence type="ECO:0008006" key="4">
    <source>
        <dbReference type="Google" id="ProtNLM"/>
    </source>
</evidence>
<feature type="signal peptide" evidence="1">
    <location>
        <begin position="1"/>
        <end position="18"/>
    </location>
</feature>
<dbReference type="EMBL" id="MU842995">
    <property type="protein sequence ID" value="KAK2023561.1"/>
    <property type="molecule type" value="Genomic_DNA"/>
</dbReference>
<dbReference type="Proteomes" id="UP001232148">
    <property type="component" value="Unassembled WGS sequence"/>
</dbReference>
<proteinExistence type="predicted"/>
<protein>
    <recommendedName>
        <fullName evidence="4">Secreted protein</fullName>
    </recommendedName>
</protein>
<name>A0AAD9LVF5_9PEZI</name>
<evidence type="ECO:0000256" key="1">
    <source>
        <dbReference type="SAM" id="SignalP"/>
    </source>
</evidence>
<dbReference type="AlphaFoldDB" id="A0AAD9LVF5"/>
<organism evidence="2 3">
    <name type="scientific">Colletotrichum zoysiae</name>
    <dbReference type="NCBI Taxonomy" id="1216348"/>
    <lineage>
        <taxon>Eukaryota</taxon>
        <taxon>Fungi</taxon>
        <taxon>Dikarya</taxon>
        <taxon>Ascomycota</taxon>
        <taxon>Pezizomycotina</taxon>
        <taxon>Sordariomycetes</taxon>
        <taxon>Hypocreomycetidae</taxon>
        <taxon>Glomerellales</taxon>
        <taxon>Glomerellaceae</taxon>
        <taxon>Colletotrichum</taxon>
        <taxon>Colletotrichum graminicola species complex</taxon>
    </lineage>
</organism>
<evidence type="ECO:0000313" key="3">
    <source>
        <dbReference type="Proteomes" id="UP001232148"/>
    </source>
</evidence>